<dbReference type="Proteomes" id="UP000191931">
    <property type="component" value="Unassembled WGS sequence"/>
</dbReference>
<feature type="compositionally biased region" description="Polar residues" evidence="1">
    <location>
        <begin position="200"/>
        <end position="218"/>
    </location>
</feature>
<sequence length="385" mass="43870">MPGWIYIMTNKAMPDIVNVSYSMRDPAFRPAEMSHMESPYPYVIEYKIVVENPQEFEKILQNRLEKVKEGSSWFRASTEKAIAEIQEVNKILENRKLHKIREEKLARTKRNSLTFMDYIRILLGVAIAIFLSIHMSLEKYIENTFFAMVVLFIISAVVALSIFMLILLFKSHKNNENDNKLSGAERSTPSARLNPDQDDNMLTGSSAFQNDGEGTNARNDGEGTNARNDGEVIEIQNDGEVTKTQNNGESAETQNSRKVVGTQNSRKITETQNSGKITETQNSGKDADNQNNEEYTETPNNGKDFKAKAKKLSPPDTVFSTSYSTMHLDCYLHESKKHGINALYTDLHGNFFAHHSDSDIRSLSEKKYYQIKKQYGMKYQDGKWV</sequence>
<evidence type="ECO:0000313" key="4">
    <source>
        <dbReference type="EMBL" id="SLM28759.1"/>
    </source>
</evidence>
<accession>A0A1W1H8F9</accession>
<name>A0A1W1H8F9_9BACT</name>
<dbReference type="InterPro" id="IPR018306">
    <property type="entry name" value="Phage_T5_Orf172_DNA-bd"/>
</dbReference>
<protein>
    <recommendedName>
        <fullName evidence="3">Bacteriophage T5 Orf172 DNA-binding domain-containing protein</fullName>
    </recommendedName>
</protein>
<dbReference type="STRING" id="1246637.MTBBW1_150030"/>
<evidence type="ECO:0000259" key="3">
    <source>
        <dbReference type="Pfam" id="PF10544"/>
    </source>
</evidence>
<feature type="domain" description="Bacteriophage T5 Orf172 DNA-binding" evidence="3">
    <location>
        <begin position="3"/>
        <end position="86"/>
    </location>
</feature>
<dbReference type="Pfam" id="PF10544">
    <property type="entry name" value="T5orf172"/>
    <property type="match status" value="1"/>
</dbReference>
<reference evidence="4 5" key="1">
    <citation type="submission" date="2017-03" db="EMBL/GenBank/DDBJ databases">
        <authorList>
            <person name="Afonso C.L."/>
            <person name="Miller P.J."/>
            <person name="Scott M.A."/>
            <person name="Spackman E."/>
            <person name="Goraichik I."/>
            <person name="Dimitrov K.M."/>
            <person name="Suarez D.L."/>
            <person name="Swayne D.E."/>
        </authorList>
    </citation>
    <scope>NUCLEOTIDE SEQUENCE [LARGE SCALE GENOMIC DNA]</scope>
    <source>
        <strain evidence="4">PRJEB14757</strain>
    </source>
</reference>
<feature type="compositionally biased region" description="Polar residues" evidence="1">
    <location>
        <begin position="242"/>
        <end position="301"/>
    </location>
</feature>
<feature type="region of interest" description="Disordered" evidence="1">
    <location>
        <begin position="177"/>
        <end position="308"/>
    </location>
</feature>
<feature type="transmembrane region" description="Helical" evidence="2">
    <location>
        <begin position="115"/>
        <end position="133"/>
    </location>
</feature>
<gene>
    <name evidence="4" type="ORF">MTBBW1_150030</name>
</gene>
<dbReference type="EMBL" id="FWEV01000057">
    <property type="protein sequence ID" value="SLM28759.1"/>
    <property type="molecule type" value="Genomic_DNA"/>
</dbReference>
<evidence type="ECO:0000256" key="2">
    <source>
        <dbReference type="SAM" id="Phobius"/>
    </source>
</evidence>
<organism evidence="4 5">
    <name type="scientific">Desulfamplus magnetovallimortis</name>
    <dbReference type="NCBI Taxonomy" id="1246637"/>
    <lineage>
        <taxon>Bacteria</taxon>
        <taxon>Pseudomonadati</taxon>
        <taxon>Thermodesulfobacteriota</taxon>
        <taxon>Desulfobacteria</taxon>
        <taxon>Desulfobacterales</taxon>
        <taxon>Desulfobacteraceae</taxon>
        <taxon>Desulfamplus</taxon>
    </lineage>
</organism>
<dbReference type="AlphaFoldDB" id="A0A1W1H8F9"/>
<evidence type="ECO:0000313" key="5">
    <source>
        <dbReference type="Proteomes" id="UP000191931"/>
    </source>
</evidence>
<keyword evidence="5" id="KW-1185">Reference proteome</keyword>
<keyword evidence="2" id="KW-0472">Membrane</keyword>
<feature type="transmembrane region" description="Helical" evidence="2">
    <location>
        <begin position="145"/>
        <end position="169"/>
    </location>
</feature>
<keyword evidence="2" id="KW-0812">Transmembrane</keyword>
<proteinExistence type="predicted"/>
<keyword evidence="2" id="KW-1133">Transmembrane helix</keyword>
<evidence type="ECO:0000256" key="1">
    <source>
        <dbReference type="SAM" id="MobiDB-lite"/>
    </source>
</evidence>